<evidence type="ECO:0000313" key="1">
    <source>
        <dbReference type="EMBL" id="OGE99844.1"/>
    </source>
</evidence>
<organism evidence="1 2">
    <name type="scientific">Candidatus Doudnabacteria bacterium RIFCSPLOWO2_02_FULL_48_13</name>
    <dbReference type="NCBI Taxonomy" id="1817845"/>
    <lineage>
        <taxon>Bacteria</taxon>
        <taxon>Candidatus Doudnaibacteriota</taxon>
    </lineage>
</organism>
<dbReference type="Proteomes" id="UP000177235">
    <property type="component" value="Unassembled WGS sequence"/>
</dbReference>
<gene>
    <name evidence="1" type="ORF">A3J05_01910</name>
</gene>
<comment type="caution">
    <text evidence="1">The sequence shown here is derived from an EMBL/GenBank/DDBJ whole genome shotgun (WGS) entry which is preliminary data.</text>
</comment>
<protein>
    <submittedName>
        <fullName evidence="1">Uncharacterized protein</fullName>
    </submittedName>
</protein>
<dbReference type="AlphaFoldDB" id="A0A1F5QCC9"/>
<sequence length="96" mass="10819">MAITSMHILIHELARACERLSEAKTNEAITLGERHAVLAEMAEHLAKWGSELPADDRTRLATSVSALINRWEASDYVLDQLIQIRDELKRQPAQVT</sequence>
<proteinExistence type="predicted"/>
<dbReference type="EMBL" id="MFFF01000012">
    <property type="protein sequence ID" value="OGE99844.1"/>
    <property type="molecule type" value="Genomic_DNA"/>
</dbReference>
<name>A0A1F5QCC9_9BACT</name>
<reference evidence="1 2" key="1">
    <citation type="journal article" date="2016" name="Nat. Commun.">
        <title>Thousands of microbial genomes shed light on interconnected biogeochemical processes in an aquifer system.</title>
        <authorList>
            <person name="Anantharaman K."/>
            <person name="Brown C.T."/>
            <person name="Hug L.A."/>
            <person name="Sharon I."/>
            <person name="Castelle C.J."/>
            <person name="Probst A.J."/>
            <person name="Thomas B.C."/>
            <person name="Singh A."/>
            <person name="Wilkins M.J."/>
            <person name="Karaoz U."/>
            <person name="Brodie E.L."/>
            <person name="Williams K.H."/>
            <person name="Hubbard S.S."/>
            <person name="Banfield J.F."/>
        </authorList>
    </citation>
    <scope>NUCLEOTIDE SEQUENCE [LARGE SCALE GENOMIC DNA]</scope>
</reference>
<evidence type="ECO:0000313" key="2">
    <source>
        <dbReference type="Proteomes" id="UP000177235"/>
    </source>
</evidence>
<accession>A0A1F5QCC9</accession>